<feature type="transmembrane region" description="Helical" evidence="2">
    <location>
        <begin position="431"/>
        <end position="453"/>
    </location>
</feature>
<dbReference type="Pfam" id="PF23190">
    <property type="entry name" value="LHD_TRPY1"/>
    <property type="match status" value="1"/>
</dbReference>
<dbReference type="AlphaFoldDB" id="A0A317XP56"/>
<sequence>MSSGTPHDERRLHTLQADYDVPPAIVSALIRRVKCLLIEFIDHDIDESKITSAEGIIDAHVIQAFHALGGDFGDAVPYALLETKKLFEDDAERQPLDHALNSRRAAAAEVVAIRLVAHLERASLEAEKQYGFSAHTGRRSHFLSLTKKFRSLQPDGDVNIATSALESAIDQNCVDFLSSIEARRATQAIWDGSLVQRYSPTGYPYFTPYEEKHHPAFLAHFHPVRLSVPKYSYIINIVLWCFFLAVFTVQTRTLKEFDVFEAILWIMAAGYIVEDASRWFKIRGLGAIEFWTVVDLCTDSLLVVSFAFRVASFATHSDKQQALYELRAFQFLACVAPLIWIQLLKIFDGFSYWGTVQVVILRMLRESVVFFSLLMLVLVGFGHAFLALDAADEKRVDGVVEKITDLLTQALLGGADFELTSEDFGYPFGKVLYSAYLFVSVVLLLNILIAFFGSAYSEVVETREQVYAAFFCRKVISMVRAPDQHVYLPPFNLLEAFIIAPMEWVVSTSTYTSLNYWVQSVLFSAPLMLIAWYESRLAQHDGSIALLLNDNADDDPLRNHGLQGSAQDPILPDSDSNDLQISTTKFDELVKMVRSS</sequence>
<feature type="transmembrane region" description="Helical" evidence="2">
    <location>
        <begin position="231"/>
        <end position="251"/>
    </location>
</feature>
<evidence type="ECO:0000313" key="6">
    <source>
        <dbReference type="Proteomes" id="UP000246740"/>
    </source>
</evidence>
<protein>
    <recommendedName>
        <fullName evidence="7">Ion transport domain-containing protein</fullName>
    </recommendedName>
</protein>
<dbReference type="STRING" id="1882483.A0A317XP56"/>
<feature type="domain" description="YVC1 N-terminal linker helical" evidence="3">
    <location>
        <begin position="26"/>
        <end position="221"/>
    </location>
</feature>
<evidence type="ECO:0000259" key="3">
    <source>
        <dbReference type="Pfam" id="PF23190"/>
    </source>
</evidence>
<dbReference type="InterPro" id="IPR056336">
    <property type="entry name" value="YVC1_C"/>
</dbReference>
<feature type="domain" description="Calcium channel YVC1-like C-terminal transmembrane" evidence="4">
    <location>
        <begin position="238"/>
        <end position="539"/>
    </location>
</feature>
<evidence type="ECO:0008006" key="7">
    <source>
        <dbReference type="Google" id="ProtNLM"/>
    </source>
</evidence>
<proteinExistence type="predicted"/>
<keyword evidence="2" id="KW-1133">Transmembrane helix</keyword>
<dbReference type="InterPro" id="IPR056337">
    <property type="entry name" value="LHD_YVC1"/>
</dbReference>
<dbReference type="Proteomes" id="UP000246740">
    <property type="component" value="Unassembled WGS sequence"/>
</dbReference>
<evidence type="ECO:0000256" key="1">
    <source>
        <dbReference type="SAM" id="MobiDB-lite"/>
    </source>
</evidence>
<feature type="transmembrane region" description="Helical" evidence="2">
    <location>
        <begin position="285"/>
        <end position="308"/>
    </location>
</feature>
<feature type="transmembrane region" description="Helical" evidence="2">
    <location>
        <begin position="328"/>
        <end position="347"/>
    </location>
</feature>
<feature type="transmembrane region" description="Helical" evidence="2">
    <location>
        <begin position="368"/>
        <end position="388"/>
    </location>
</feature>
<keyword evidence="6" id="KW-1185">Reference proteome</keyword>
<dbReference type="PANTHER" id="PTHR35859">
    <property type="entry name" value="NONSELECTIVE CATION CHANNEL PROTEIN"/>
    <property type="match status" value="1"/>
</dbReference>
<dbReference type="Pfam" id="PF23317">
    <property type="entry name" value="YVC1_C"/>
    <property type="match status" value="1"/>
</dbReference>
<dbReference type="EMBL" id="KZ819194">
    <property type="protein sequence ID" value="PWY99639.1"/>
    <property type="molecule type" value="Genomic_DNA"/>
</dbReference>
<name>A0A317XP56_9BASI</name>
<keyword evidence="2" id="KW-0472">Membrane</keyword>
<evidence type="ECO:0000259" key="4">
    <source>
        <dbReference type="Pfam" id="PF23317"/>
    </source>
</evidence>
<feature type="region of interest" description="Disordered" evidence="1">
    <location>
        <begin position="558"/>
        <end position="579"/>
    </location>
</feature>
<evidence type="ECO:0000256" key="2">
    <source>
        <dbReference type="SAM" id="Phobius"/>
    </source>
</evidence>
<gene>
    <name evidence="5" type="ORF">BCV70DRAFT_200563</name>
</gene>
<dbReference type="OrthoDB" id="301415at2759"/>
<accession>A0A317XP56</accession>
<reference evidence="5 6" key="1">
    <citation type="journal article" date="2018" name="Mol. Biol. Evol.">
        <title>Broad Genomic Sampling Reveals a Smut Pathogenic Ancestry of the Fungal Clade Ustilaginomycotina.</title>
        <authorList>
            <person name="Kijpornyongpan T."/>
            <person name="Mondo S.J."/>
            <person name="Barry K."/>
            <person name="Sandor L."/>
            <person name="Lee J."/>
            <person name="Lipzen A."/>
            <person name="Pangilinan J."/>
            <person name="LaButti K."/>
            <person name="Hainaut M."/>
            <person name="Henrissat B."/>
            <person name="Grigoriev I.V."/>
            <person name="Spatafora J.W."/>
            <person name="Aime M.C."/>
        </authorList>
    </citation>
    <scope>NUCLEOTIDE SEQUENCE [LARGE SCALE GENOMIC DNA]</scope>
    <source>
        <strain evidence="5 6">MCA 3645</strain>
    </source>
</reference>
<organism evidence="5 6">
    <name type="scientific">Testicularia cyperi</name>
    <dbReference type="NCBI Taxonomy" id="1882483"/>
    <lineage>
        <taxon>Eukaryota</taxon>
        <taxon>Fungi</taxon>
        <taxon>Dikarya</taxon>
        <taxon>Basidiomycota</taxon>
        <taxon>Ustilaginomycotina</taxon>
        <taxon>Ustilaginomycetes</taxon>
        <taxon>Ustilaginales</taxon>
        <taxon>Anthracoideaceae</taxon>
        <taxon>Testicularia</taxon>
    </lineage>
</organism>
<evidence type="ECO:0000313" key="5">
    <source>
        <dbReference type="EMBL" id="PWY99639.1"/>
    </source>
</evidence>
<dbReference type="InParanoid" id="A0A317XP56"/>
<keyword evidence="2" id="KW-0812">Transmembrane</keyword>
<dbReference type="InterPro" id="IPR052971">
    <property type="entry name" value="TRP_calcium_channel"/>
</dbReference>
<dbReference type="PANTHER" id="PTHR35859:SF4">
    <property type="entry name" value="MEMBRANE CHANNEL PROTEIN, PUTATIVE (AFU_ORTHOLOGUE AFUA_6G11300)-RELATED"/>
    <property type="match status" value="1"/>
</dbReference>